<sequence length="548" mass="61088">MEELYARIKQLERRRIEYFLDAPDNSHEQYSRDIREGVTDLLQEIPLNITADAKQYLVGKILNILPDYEPKCEEQLEQSLRANSTRTDAWLELGQCMWKKRDLIKAHACFKEAVEREPCLPAPKAFCLLSAALRALSDRCADNGQRVQMLNEALRLCHEALRLRKTYPFAYYSLANTFLARFFALQQNREDDLTLALNAFASALKMPKMVQNAAVASEDLNEDKNDTTEDKQQQVPRPFISPDLHLNYGIALYYAQFYAKALAQFRRALAIEPHFGQAKHQLDSARQFLCALRDGLHKKGNIAKRRLRTLLDTFPLKASTLMAEQHFVMRMKPARTLAICSTLDDLIATSSTANYIGLSLSAVASAAPAIVASVTVRCVGVVSNEEKIPSVIICVDRSSAVVALSVYNCSAKFGALIGDTFTVIQPNLIRFRWKDLGLDDDDDKKMKEYSRSKDGGGAGVDKPAVVVVSVDGDDVEAKSAAAVAIANKSAENHQKDDDAEQCLLMIRVINPSRQLLKNGKPLSSLDCAFAAMSIETQQMQMGSRARAE</sequence>
<protein>
    <recommendedName>
        <fullName evidence="2">Tetratricopeptide repeat protein 5 OB fold domain-containing protein</fullName>
    </recommendedName>
</protein>
<dbReference type="InterPro" id="IPR019734">
    <property type="entry name" value="TPR_rpt"/>
</dbReference>
<feature type="domain" description="Tetratricopeptide repeat protein 5 OB fold" evidence="2">
    <location>
        <begin position="374"/>
        <end position="432"/>
    </location>
</feature>
<dbReference type="EMBL" id="JBICCN010000042">
    <property type="protein sequence ID" value="KAL3099077.1"/>
    <property type="molecule type" value="Genomic_DNA"/>
</dbReference>
<feature type="repeat" description="TPR" evidence="1">
    <location>
        <begin position="242"/>
        <end position="275"/>
    </location>
</feature>
<feature type="repeat" description="TPR" evidence="1">
    <location>
        <begin position="87"/>
        <end position="120"/>
    </location>
</feature>
<accession>A0ABD2K845</accession>
<organism evidence="3 4">
    <name type="scientific">Heterodera schachtii</name>
    <name type="common">Sugarbeet cyst nematode worm</name>
    <name type="synonym">Tylenchus schachtii</name>
    <dbReference type="NCBI Taxonomy" id="97005"/>
    <lineage>
        <taxon>Eukaryota</taxon>
        <taxon>Metazoa</taxon>
        <taxon>Ecdysozoa</taxon>
        <taxon>Nematoda</taxon>
        <taxon>Chromadorea</taxon>
        <taxon>Rhabditida</taxon>
        <taxon>Tylenchina</taxon>
        <taxon>Tylenchomorpha</taxon>
        <taxon>Tylenchoidea</taxon>
        <taxon>Heteroderidae</taxon>
        <taxon>Heteroderinae</taxon>
        <taxon>Heterodera</taxon>
    </lineage>
</organism>
<reference evidence="3 4" key="1">
    <citation type="submission" date="2024-10" db="EMBL/GenBank/DDBJ databases">
        <authorList>
            <person name="Kim D."/>
        </authorList>
    </citation>
    <scope>NUCLEOTIDE SEQUENCE [LARGE SCALE GENOMIC DNA]</scope>
    <source>
        <strain evidence="3">Taebaek</strain>
    </source>
</reference>
<dbReference type="Gene3D" id="1.25.40.10">
    <property type="entry name" value="Tetratricopeptide repeat domain"/>
    <property type="match status" value="1"/>
</dbReference>
<evidence type="ECO:0000256" key="1">
    <source>
        <dbReference type="PROSITE-ProRule" id="PRU00339"/>
    </source>
</evidence>
<dbReference type="InterPro" id="IPR011990">
    <property type="entry name" value="TPR-like_helical_dom_sf"/>
</dbReference>
<dbReference type="PROSITE" id="PS50005">
    <property type="entry name" value="TPR"/>
    <property type="match status" value="2"/>
</dbReference>
<dbReference type="InterPro" id="IPR032076">
    <property type="entry name" value="TTC5_OB"/>
</dbReference>
<gene>
    <name evidence="3" type="ORF">niasHS_001065</name>
</gene>
<dbReference type="Gene3D" id="2.40.50.550">
    <property type="match status" value="1"/>
</dbReference>
<dbReference type="Pfam" id="PF16669">
    <property type="entry name" value="TTC5_OB"/>
    <property type="match status" value="1"/>
</dbReference>
<evidence type="ECO:0000313" key="4">
    <source>
        <dbReference type="Proteomes" id="UP001620645"/>
    </source>
</evidence>
<dbReference type="Proteomes" id="UP001620645">
    <property type="component" value="Unassembled WGS sequence"/>
</dbReference>
<evidence type="ECO:0000259" key="2">
    <source>
        <dbReference type="Pfam" id="PF16669"/>
    </source>
</evidence>
<dbReference type="AlphaFoldDB" id="A0ABD2K845"/>
<name>A0ABD2K845_HETSC</name>
<dbReference type="InterPro" id="IPR038645">
    <property type="entry name" value="TTC5_OB_sf"/>
</dbReference>
<dbReference type="SUPFAM" id="SSF48452">
    <property type="entry name" value="TPR-like"/>
    <property type="match status" value="1"/>
</dbReference>
<keyword evidence="4" id="KW-1185">Reference proteome</keyword>
<evidence type="ECO:0000313" key="3">
    <source>
        <dbReference type="EMBL" id="KAL3099077.1"/>
    </source>
</evidence>
<keyword evidence="1" id="KW-0802">TPR repeat</keyword>
<comment type="caution">
    <text evidence="3">The sequence shown here is derived from an EMBL/GenBank/DDBJ whole genome shotgun (WGS) entry which is preliminary data.</text>
</comment>
<proteinExistence type="predicted"/>